<dbReference type="PROSITE" id="PS51449">
    <property type="entry name" value="MTTASE_N"/>
    <property type="match status" value="1"/>
</dbReference>
<dbReference type="GO" id="GO:0035598">
    <property type="term" value="F:tRNA (N(6)-L-threonylcarbamoyladenosine(37)-C(2))-methylthiotransferase activity"/>
    <property type="evidence" value="ECO:0007669"/>
    <property type="project" value="TreeGrafter"/>
</dbReference>
<dbReference type="SFLD" id="SFLDS00029">
    <property type="entry name" value="Radical_SAM"/>
    <property type="match status" value="1"/>
</dbReference>
<keyword evidence="3 10" id="KW-0808">Transferase</keyword>
<keyword evidence="2" id="KW-0004">4Fe-4S</keyword>
<dbReference type="Proteomes" id="UP000316313">
    <property type="component" value="Chromosome"/>
</dbReference>
<dbReference type="GO" id="GO:0046872">
    <property type="term" value="F:metal ion binding"/>
    <property type="evidence" value="ECO:0007669"/>
    <property type="project" value="UniProtKB-KW"/>
</dbReference>
<feature type="domain" description="MTTase N-terminal" evidence="8">
    <location>
        <begin position="2"/>
        <end position="103"/>
    </location>
</feature>
<dbReference type="InterPro" id="IPR005839">
    <property type="entry name" value="Methylthiotransferase"/>
</dbReference>
<feature type="domain" description="Radical SAM core" evidence="9">
    <location>
        <begin position="107"/>
        <end position="340"/>
    </location>
</feature>
<dbReference type="NCBIfam" id="TIGR00089">
    <property type="entry name" value="MiaB/RimO family radical SAM methylthiotransferase"/>
    <property type="match status" value="1"/>
</dbReference>
<keyword evidence="11" id="KW-1185">Reference proteome</keyword>
<dbReference type="InterPro" id="IPR013848">
    <property type="entry name" value="Methylthiotransferase_N"/>
</dbReference>
<dbReference type="SUPFAM" id="SSF102114">
    <property type="entry name" value="Radical SAM enzymes"/>
    <property type="match status" value="1"/>
</dbReference>
<dbReference type="GO" id="GO:0051539">
    <property type="term" value="F:4 iron, 4 sulfur cluster binding"/>
    <property type="evidence" value="ECO:0007669"/>
    <property type="project" value="UniProtKB-KW"/>
</dbReference>
<evidence type="ECO:0000256" key="5">
    <source>
        <dbReference type="ARBA" id="ARBA00022723"/>
    </source>
</evidence>
<evidence type="ECO:0000256" key="6">
    <source>
        <dbReference type="ARBA" id="ARBA00023004"/>
    </source>
</evidence>
<evidence type="ECO:0000256" key="3">
    <source>
        <dbReference type="ARBA" id="ARBA00022679"/>
    </source>
</evidence>
<name>A0A4Y6UMG3_9PROT</name>
<evidence type="ECO:0000256" key="4">
    <source>
        <dbReference type="ARBA" id="ARBA00022691"/>
    </source>
</evidence>
<dbReference type="AlphaFoldDB" id="A0A4Y6UMG3"/>
<proteinExistence type="predicted"/>
<dbReference type="InterPro" id="IPR058240">
    <property type="entry name" value="rSAM_sf"/>
</dbReference>
<keyword evidence="4" id="KW-0949">S-adenosyl-L-methionine</keyword>
<dbReference type="InterPro" id="IPR023404">
    <property type="entry name" value="rSAM_horseshoe"/>
</dbReference>
<gene>
    <name evidence="10" type="ORF">E3D00_06300</name>
</gene>
<evidence type="ECO:0000313" key="10">
    <source>
        <dbReference type="EMBL" id="QDH17215.1"/>
    </source>
</evidence>
<evidence type="ECO:0000256" key="1">
    <source>
        <dbReference type="ARBA" id="ARBA00001966"/>
    </source>
</evidence>
<dbReference type="KEGG" id="ssam:E3D00_06300"/>
<dbReference type="InterPro" id="IPR006638">
    <property type="entry name" value="Elp3/MiaA/NifB-like_rSAM"/>
</dbReference>
<organism evidence="10 11">
    <name type="scientific">Swingsia samuiensis</name>
    <dbReference type="NCBI Taxonomy" id="1293412"/>
    <lineage>
        <taxon>Bacteria</taxon>
        <taxon>Pseudomonadati</taxon>
        <taxon>Pseudomonadota</taxon>
        <taxon>Alphaproteobacteria</taxon>
        <taxon>Acetobacterales</taxon>
        <taxon>Acetobacteraceae</taxon>
        <taxon>Swingsia</taxon>
    </lineage>
</organism>
<dbReference type="EC" id="2.8.4.-" evidence="10"/>
<dbReference type="SMART" id="SM00729">
    <property type="entry name" value="Elp3"/>
    <property type="match status" value="1"/>
</dbReference>
<evidence type="ECO:0000259" key="9">
    <source>
        <dbReference type="PROSITE" id="PS51918"/>
    </source>
</evidence>
<dbReference type="InterPro" id="IPR038135">
    <property type="entry name" value="Methylthiotransferase_N_sf"/>
</dbReference>
<dbReference type="PANTHER" id="PTHR11918:SF45">
    <property type="entry name" value="THREONYLCARBAMOYLADENOSINE TRNA METHYLTHIOTRANSFERASE"/>
    <property type="match status" value="1"/>
</dbReference>
<dbReference type="CDD" id="cd01335">
    <property type="entry name" value="Radical_SAM"/>
    <property type="match status" value="1"/>
</dbReference>
<keyword evidence="5" id="KW-0479">Metal-binding</keyword>
<dbReference type="Gene3D" id="3.80.30.20">
    <property type="entry name" value="tm_1862 like domain"/>
    <property type="match status" value="1"/>
</dbReference>
<evidence type="ECO:0000256" key="7">
    <source>
        <dbReference type="ARBA" id="ARBA00023014"/>
    </source>
</evidence>
<keyword evidence="7" id="KW-0411">Iron-sulfur</keyword>
<dbReference type="EMBL" id="CP038141">
    <property type="protein sequence ID" value="QDH17215.1"/>
    <property type="molecule type" value="Genomic_DNA"/>
</dbReference>
<dbReference type="PANTHER" id="PTHR11918">
    <property type="entry name" value="RADICAL SAM PROTEINS"/>
    <property type="match status" value="1"/>
</dbReference>
<evidence type="ECO:0000313" key="11">
    <source>
        <dbReference type="Proteomes" id="UP000316313"/>
    </source>
</evidence>
<dbReference type="OrthoDB" id="9805215at2"/>
<dbReference type="Pfam" id="PF00919">
    <property type="entry name" value="UPF0004"/>
    <property type="match status" value="1"/>
</dbReference>
<reference evidence="10 11" key="1">
    <citation type="submission" date="2019-03" db="EMBL/GenBank/DDBJ databases">
        <title>The complete genome sequence of Swingsia samuiensis NBRC107927(T).</title>
        <authorList>
            <person name="Chua K.-O."/>
            <person name="Chan K.-G."/>
            <person name="See-Too W.-S."/>
        </authorList>
    </citation>
    <scope>NUCLEOTIDE SEQUENCE [LARGE SCALE GENOMIC DNA]</scope>
    <source>
        <strain evidence="10 11">AH83</strain>
    </source>
</reference>
<evidence type="ECO:0000259" key="8">
    <source>
        <dbReference type="PROSITE" id="PS51449"/>
    </source>
</evidence>
<dbReference type="InterPro" id="IPR020612">
    <property type="entry name" value="Methylthiotransferase_CS"/>
</dbReference>
<dbReference type="PROSITE" id="PS51918">
    <property type="entry name" value="RADICAL_SAM"/>
    <property type="match status" value="1"/>
</dbReference>
<dbReference type="InterPro" id="IPR007197">
    <property type="entry name" value="rSAM"/>
</dbReference>
<dbReference type="Pfam" id="PF04055">
    <property type="entry name" value="Radical_SAM"/>
    <property type="match status" value="1"/>
</dbReference>
<dbReference type="PROSITE" id="PS01278">
    <property type="entry name" value="MTTASE_RADICAL"/>
    <property type="match status" value="1"/>
</dbReference>
<dbReference type="RefSeq" id="WP_141460945.1">
    <property type="nucleotide sequence ID" value="NZ_CP038141.1"/>
</dbReference>
<dbReference type="SFLD" id="SFLDG01082">
    <property type="entry name" value="B12-binding_domain_containing"/>
    <property type="match status" value="1"/>
</dbReference>
<keyword evidence="6" id="KW-0408">Iron</keyword>
<accession>A0A4Y6UMG3</accession>
<comment type="cofactor">
    <cofactor evidence="1">
        <name>[4Fe-4S] cluster</name>
        <dbReference type="ChEBI" id="CHEBI:49883"/>
    </cofactor>
</comment>
<dbReference type="Gene3D" id="3.40.50.12160">
    <property type="entry name" value="Methylthiotransferase, N-terminal domain"/>
    <property type="match status" value="1"/>
</dbReference>
<evidence type="ECO:0000256" key="2">
    <source>
        <dbReference type="ARBA" id="ARBA00022485"/>
    </source>
</evidence>
<sequence length="400" mass="44712">MKSPPVLTFGCRLNAHESDGMAHYAKGQDDTIIVNTCAVTTAAERQARQAIRRAHRENPDAKIIVTGCASELNASRWEALPGVVRVVPNAEKLNPSTWGNSTPTPPPSRHARALLQVQQGCDHRCTFCIIPYGRGNASSTPIDTALERARNLADSGHQEIVLTGVDIASWQGEDNSQIGQLCRTLLQQIPDIKRLRLSSIDPIILHPETGDKDLWWLLENEPRFMPHLHLSLQAGSDLILKRMKRRHNTHDVDIMLKHVRSMRPNIGIGADVIAGFPTETDELFHETFIFLQEQAIPFLHVFPYSERPGTPAVRMPSVPNHLRQSRAAQLREVGEQNRISFLKRFAHKTIDVLIEKAERGHSEEFAEVHLKSSSPLERGQIIPVQVEEVTPAYLIGTPVP</sequence>
<protein>
    <submittedName>
        <fullName evidence="10">MiaB/RimO family radical SAM methylthiotransferase</fullName>
        <ecNumber evidence="10">2.8.4.-</ecNumber>
    </submittedName>
</protein>